<evidence type="ECO:0000256" key="4">
    <source>
        <dbReference type="SAM" id="SignalP"/>
    </source>
</evidence>
<comment type="caution">
    <text evidence="5">The sequence shown here is derived from an EMBL/GenBank/DDBJ whole genome shotgun (WGS) entry which is preliminary data.</text>
</comment>
<dbReference type="PANTHER" id="PTHR48043:SF143">
    <property type="entry name" value="UDP-GLUCURONOSYLTRANSFERASE"/>
    <property type="match status" value="1"/>
</dbReference>
<dbReference type="InterPro" id="IPR050271">
    <property type="entry name" value="UDP-glycosyltransferase"/>
</dbReference>
<accession>A0ABN9Q3W6</accession>
<proteinExistence type="predicted"/>
<dbReference type="SUPFAM" id="SSF53756">
    <property type="entry name" value="UDP-Glycosyltransferase/glycogen phosphorylase"/>
    <property type="match status" value="1"/>
</dbReference>
<keyword evidence="6" id="KW-1185">Reference proteome</keyword>
<keyword evidence="4" id="KW-0732">Signal</keyword>
<dbReference type="Proteomes" id="UP001189429">
    <property type="component" value="Unassembled WGS sequence"/>
</dbReference>
<dbReference type="Gene3D" id="3.40.50.2000">
    <property type="entry name" value="Glycogen Phosphorylase B"/>
    <property type="match status" value="1"/>
</dbReference>
<keyword evidence="1" id="KW-0328">Glycosyltransferase</keyword>
<evidence type="ECO:0000313" key="6">
    <source>
        <dbReference type="Proteomes" id="UP001189429"/>
    </source>
</evidence>
<feature type="compositionally biased region" description="Low complexity" evidence="3">
    <location>
        <begin position="110"/>
        <end position="140"/>
    </location>
</feature>
<feature type="non-terminal residue" evidence="5">
    <location>
        <position position="468"/>
    </location>
</feature>
<dbReference type="EMBL" id="CAUYUJ010001792">
    <property type="protein sequence ID" value="CAK0797686.1"/>
    <property type="molecule type" value="Genomic_DNA"/>
</dbReference>
<evidence type="ECO:0000256" key="2">
    <source>
        <dbReference type="ARBA" id="ARBA00022679"/>
    </source>
</evidence>
<dbReference type="Pfam" id="PF00201">
    <property type="entry name" value="UDPGT"/>
    <property type="match status" value="1"/>
</dbReference>
<dbReference type="InterPro" id="IPR002213">
    <property type="entry name" value="UDP_glucos_trans"/>
</dbReference>
<sequence length="468" mass="49310">MGGALAFPAAVLALPAARALDVLAYATPVAATSHQLAVRRAAEALARGGHRVTLLEPAAAKTRVRFMDGGDSLSNLTVEYRSHGRRDLFQAFPGGRELPEPFARGERAARAPGDAAASRQALRPRGGGRALPAPGEGARAALGAPPVRQCDPDAIPGAWFHYGLAVGRGWQDVGANVRFVGLWLLSWLFAGHHQAGVPSGSGPLTWAEYYGRHVPLLLLQGTRELSFPLRAAELAALHPARVHFVGSLTARPWAQAPAELGLWLAATGRDPDSTQLALVAFGTKALQCPTEMLRALADEGLTAVVLVEACRHELEPTQQHLAPASRDQAAWLRAPGLRLAVVHGGIHSLLEAVGAGVPVACVPHEGDQWRNCRDLQRRGLGWAVRPKAEAAEAQAAFRMLLQGGFTSPEATRALEEAGGPAAVVEAVESLALPSGSRGPARAAASSMPFFAAPLSWQEAWVLLAMLLV</sequence>
<feature type="region of interest" description="Disordered" evidence="3">
    <location>
        <begin position="109"/>
        <end position="140"/>
    </location>
</feature>
<organism evidence="5 6">
    <name type="scientific">Prorocentrum cordatum</name>
    <dbReference type="NCBI Taxonomy" id="2364126"/>
    <lineage>
        <taxon>Eukaryota</taxon>
        <taxon>Sar</taxon>
        <taxon>Alveolata</taxon>
        <taxon>Dinophyceae</taxon>
        <taxon>Prorocentrales</taxon>
        <taxon>Prorocentraceae</taxon>
        <taxon>Prorocentrum</taxon>
    </lineage>
</organism>
<evidence type="ECO:0000313" key="5">
    <source>
        <dbReference type="EMBL" id="CAK0797686.1"/>
    </source>
</evidence>
<feature type="signal peptide" evidence="4">
    <location>
        <begin position="1"/>
        <end position="19"/>
    </location>
</feature>
<name>A0ABN9Q3W6_9DINO</name>
<keyword evidence="2" id="KW-0808">Transferase</keyword>
<feature type="chain" id="PRO_5045863022" description="Glucuronosyltransferase" evidence="4">
    <location>
        <begin position="20"/>
        <end position="468"/>
    </location>
</feature>
<protein>
    <recommendedName>
        <fullName evidence="7">Glucuronosyltransferase</fullName>
    </recommendedName>
</protein>
<dbReference type="PANTHER" id="PTHR48043">
    <property type="entry name" value="EG:EG0003.4 PROTEIN-RELATED"/>
    <property type="match status" value="1"/>
</dbReference>
<gene>
    <name evidence="5" type="ORF">PCOR1329_LOCUS6697</name>
</gene>
<evidence type="ECO:0000256" key="1">
    <source>
        <dbReference type="ARBA" id="ARBA00022676"/>
    </source>
</evidence>
<evidence type="ECO:0008006" key="7">
    <source>
        <dbReference type="Google" id="ProtNLM"/>
    </source>
</evidence>
<reference evidence="5" key="1">
    <citation type="submission" date="2023-10" db="EMBL/GenBank/DDBJ databases">
        <authorList>
            <person name="Chen Y."/>
            <person name="Shah S."/>
            <person name="Dougan E. K."/>
            <person name="Thang M."/>
            <person name="Chan C."/>
        </authorList>
    </citation>
    <scope>NUCLEOTIDE SEQUENCE [LARGE SCALE GENOMIC DNA]</scope>
</reference>
<evidence type="ECO:0000256" key="3">
    <source>
        <dbReference type="SAM" id="MobiDB-lite"/>
    </source>
</evidence>